<protein>
    <submittedName>
        <fullName evidence="2">Quercetin dioxygenase-like cupin family protein</fullName>
    </submittedName>
</protein>
<comment type="caution">
    <text evidence="2">The sequence shown here is derived from an EMBL/GenBank/DDBJ whole genome shotgun (WGS) entry which is preliminary data.</text>
</comment>
<dbReference type="InterPro" id="IPR014710">
    <property type="entry name" value="RmlC-like_jellyroll"/>
</dbReference>
<keyword evidence="2" id="KW-0223">Dioxygenase</keyword>
<name>A0A7X0TXE5_9ACTN</name>
<proteinExistence type="predicted"/>
<dbReference type="PANTHER" id="PTHR37694">
    <property type="entry name" value="SLR8022 PROTEIN"/>
    <property type="match status" value="1"/>
</dbReference>
<dbReference type="Pfam" id="PF07883">
    <property type="entry name" value="Cupin_2"/>
    <property type="match status" value="1"/>
</dbReference>
<evidence type="ECO:0000313" key="3">
    <source>
        <dbReference type="Proteomes" id="UP000565579"/>
    </source>
</evidence>
<dbReference type="EMBL" id="JACHMI010000001">
    <property type="protein sequence ID" value="MBB6547366.1"/>
    <property type="molecule type" value="Genomic_DNA"/>
</dbReference>
<keyword evidence="3" id="KW-1185">Reference proteome</keyword>
<dbReference type="AlphaFoldDB" id="A0A7X0TXE5"/>
<dbReference type="Gene3D" id="2.60.120.10">
    <property type="entry name" value="Jelly Rolls"/>
    <property type="match status" value="1"/>
</dbReference>
<dbReference type="InterPro" id="IPR011051">
    <property type="entry name" value="RmlC_Cupin_sf"/>
</dbReference>
<dbReference type="InterPro" id="IPR006045">
    <property type="entry name" value="Cupin_1"/>
</dbReference>
<organism evidence="2 3">
    <name type="scientific">Nonomuraea rubra</name>
    <dbReference type="NCBI Taxonomy" id="46180"/>
    <lineage>
        <taxon>Bacteria</taxon>
        <taxon>Bacillati</taxon>
        <taxon>Actinomycetota</taxon>
        <taxon>Actinomycetes</taxon>
        <taxon>Streptosporangiales</taxon>
        <taxon>Streptosporangiaceae</taxon>
        <taxon>Nonomuraea</taxon>
    </lineage>
</organism>
<dbReference type="GO" id="GO:0051213">
    <property type="term" value="F:dioxygenase activity"/>
    <property type="evidence" value="ECO:0007669"/>
    <property type="project" value="UniProtKB-KW"/>
</dbReference>
<dbReference type="RefSeq" id="WP_185102021.1">
    <property type="nucleotide sequence ID" value="NZ_BAAAXY010000061.1"/>
</dbReference>
<accession>A0A7X0TXE5</accession>
<dbReference type="InterPro" id="IPR013096">
    <property type="entry name" value="Cupin_2"/>
</dbReference>
<sequence>MSLTGNSPIQLGGNQVRFDPDTHIRNVFTGPESLLYDSDGVVLKGIRGTAGAAELIERGMEVGADRITMECGAEFELHTHPGAHILYVLSSRGYIHVDGIDYEMVAGDTVYVPADYAHGVKTNHAVREPLELLSFGVPHMPLDSTRRMTVVKQAVAADRA</sequence>
<dbReference type="PANTHER" id="PTHR37694:SF1">
    <property type="entry name" value="SLR8022 PROTEIN"/>
    <property type="match status" value="1"/>
</dbReference>
<dbReference type="SUPFAM" id="SSF51182">
    <property type="entry name" value="RmlC-like cupins"/>
    <property type="match status" value="1"/>
</dbReference>
<dbReference type="SMART" id="SM00835">
    <property type="entry name" value="Cupin_1"/>
    <property type="match status" value="1"/>
</dbReference>
<gene>
    <name evidence="2" type="ORF">HD593_002161</name>
</gene>
<evidence type="ECO:0000259" key="1">
    <source>
        <dbReference type="SMART" id="SM00835"/>
    </source>
</evidence>
<dbReference type="Proteomes" id="UP000565579">
    <property type="component" value="Unassembled WGS sequence"/>
</dbReference>
<feature type="domain" description="Cupin type-1" evidence="1">
    <location>
        <begin position="25"/>
        <end position="157"/>
    </location>
</feature>
<reference evidence="2 3" key="1">
    <citation type="submission" date="2020-08" db="EMBL/GenBank/DDBJ databases">
        <title>Sequencing the genomes of 1000 actinobacteria strains.</title>
        <authorList>
            <person name="Klenk H.-P."/>
        </authorList>
    </citation>
    <scope>NUCLEOTIDE SEQUENCE [LARGE SCALE GENOMIC DNA]</scope>
    <source>
        <strain evidence="2 3">DSM 43768</strain>
    </source>
</reference>
<evidence type="ECO:0000313" key="2">
    <source>
        <dbReference type="EMBL" id="MBB6547366.1"/>
    </source>
</evidence>
<keyword evidence="2" id="KW-0560">Oxidoreductase</keyword>